<accession>A0A4R5ERL5</accession>
<dbReference type="PANTHER" id="PTHR43664">
    <property type="entry name" value="MONOAMINE OXIDASE-RELATED"/>
    <property type="match status" value="1"/>
</dbReference>
<dbReference type="Pfam" id="PF01575">
    <property type="entry name" value="MaoC_dehydratas"/>
    <property type="match status" value="1"/>
</dbReference>
<gene>
    <name evidence="2" type="ORF">E1B25_11715</name>
</gene>
<dbReference type="SUPFAM" id="SSF54637">
    <property type="entry name" value="Thioesterase/thiol ester dehydrase-isomerase"/>
    <property type="match status" value="1"/>
</dbReference>
<dbReference type="InterPro" id="IPR029069">
    <property type="entry name" value="HotDog_dom_sf"/>
</dbReference>
<evidence type="ECO:0000259" key="1">
    <source>
        <dbReference type="Pfam" id="PF01575"/>
    </source>
</evidence>
<dbReference type="AlphaFoldDB" id="A0A4R5ERL5"/>
<dbReference type="RefSeq" id="WP_132829467.1">
    <property type="nucleotide sequence ID" value="NZ_SMFP01000007.1"/>
</dbReference>
<dbReference type="OrthoDB" id="9797938at2"/>
<keyword evidence="3" id="KW-1185">Reference proteome</keyword>
<dbReference type="Proteomes" id="UP000294662">
    <property type="component" value="Unassembled WGS sequence"/>
</dbReference>
<proteinExistence type="predicted"/>
<dbReference type="PANTHER" id="PTHR43664:SF1">
    <property type="entry name" value="BETA-METHYLMALYL-COA DEHYDRATASE"/>
    <property type="match status" value="1"/>
</dbReference>
<sequence length="156" mass="17225">MAKDTLKFIPFESFEIGQVQTFGAYEVTKEEVIEFASKYDAQFFHLDEEAAKHSLFGGLCASGWHTCAMTMAMMVENMDKTGRSLGSPGLDSLRWLKPVYPGDVLSVRMEVISLHPSKSRPEIGIVKNTVTVLNQDGVPVMEFTSNGIFPRGKGAD</sequence>
<organism evidence="2 3">
    <name type="scientific">Antarcticimicrobium sediminis</name>
    <dbReference type="NCBI Taxonomy" id="2546227"/>
    <lineage>
        <taxon>Bacteria</taxon>
        <taxon>Pseudomonadati</taxon>
        <taxon>Pseudomonadota</taxon>
        <taxon>Alphaproteobacteria</taxon>
        <taxon>Rhodobacterales</taxon>
        <taxon>Paracoccaceae</taxon>
        <taxon>Antarcticimicrobium</taxon>
    </lineage>
</organism>
<feature type="domain" description="MaoC-like" evidence="1">
    <location>
        <begin position="16"/>
        <end position="128"/>
    </location>
</feature>
<evidence type="ECO:0000313" key="2">
    <source>
        <dbReference type="EMBL" id="TDE37388.1"/>
    </source>
</evidence>
<dbReference type="CDD" id="cd03454">
    <property type="entry name" value="YdeM"/>
    <property type="match status" value="1"/>
</dbReference>
<protein>
    <submittedName>
        <fullName evidence="2">MaoC family dehydratase</fullName>
    </submittedName>
</protein>
<dbReference type="Gene3D" id="3.10.129.10">
    <property type="entry name" value="Hotdog Thioesterase"/>
    <property type="match status" value="1"/>
</dbReference>
<name>A0A4R5ERL5_9RHOB</name>
<evidence type="ECO:0000313" key="3">
    <source>
        <dbReference type="Proteomes" id="UP000294662"/>
    </source>
</evidence>
<dbReference type="EMBL" id="SMFP01000007">
    <property type="protein sequence ID" value="TDE37388.1"/>
    <property type="molecule type" value="Genomic_DNA"/>
</dbReference>
<reference evidence="2 3" key="1">
    <citation type="submission" date="2019-03" db="EMBL/GenBank/DDBJ databases">
        <authorList>
            <person name="Zhang S."/>
        </authorList>
    </citation>
    <scope>NUCLEOTIDE SEQUENCE [LARGE SCALE GENOMIC DNA]</scope>
    <source>
        <strain evidence="2 3">S4J41</strain>
    </source>
</reference>
<comment type="caution">
    <text evidence="2">The sequence shown here is derived from an EMBL/GenBank/DDBJ whole genome shotgun (WGS) entry which is preliminary data.</text>
</comment>
<dbReference type="InterPro" id="IPR052342">
    <property type="entry name" value="MCH/BMMD"/>
</dbReference>
<dbReference type="InterPro" id="IPR002539">
    <property type="entry name" value="MaoC-like_dom"/>
</dbReference>